<keyword evidence="11" id="KW-1015">Disulfide bond</keyword>
<feature type="domain" description="X8" evidence="16">
    <location>
        <begin position="365"/>
        <end position="450"/>
    </location>
</feature>
<evidence type="ECO:0000256" key="11">
    <source>
        <dbReference type="ARBA" id="ARBA00023157"/>
    </source>
</evidence>
<dbReference type="InterPro" id="IPR044965">
    <property type="entry name" value="Glyco_hydro_17_plant"/>
</dbReference>
<protein>
    <recommendedName>
        <fullName evidence="4">glucan endo-1,3-beta-D-glucosidase</fullName>
        <ecNumber evidence="4">3.2.1.39</ecNumber>
    </recommendedName>
</protein>
<dbReference type="GO" id="GO:0006952">
    <property type="term" value="P:defense response"/>
    <property type="evidence" value="ECO:0007669"/>
    <property type="project" value="UniProtKB-KW"/>
</dbReference>
<dbReference type="Gene3D" id="3.20.20.80">
    <property type="entry name" value="Glycosidases"/>
    <property type="match status" value="1"/>
</dbReference>
<keyword evidence="18" id="KW-1185">Reference proteome</keyword>
<keyword evidence="5" id="KW-1003">Cell membrane</keyword>
<evidence type="ECO:0000256" key="15">
    <source>
        <dbReference type="RuleBase" id="RU004335"/>
    </source>
</evidence>
<evidence type="ECO:0000256" key="3">
    <source>
        <dbReference type="ARBA" id="ARBA00008773"/>
    </source>
</evidence>
<evidence type="ECO:0000256" key="10">
    <source>
        <dbReference type="ARBA" id="ARBA00023136"/>
    </source>
</evidence>
<organism evidence="17 18">
    <name type="scientific">Lactuca virosa</name>
    <dbReference type="NCBI Taxonomy" id="75947"/>
    <lineage>
        <taxon>Eukaryota</taxon>
        <taxon>Viridiplantae</taxon>
        <taxon>Streptophyta</taxon>
        <taxon>Embryophyta</taxon>
        <taxon>Tracheophyta</taxon>
        <taxon>Spermatophyta</taxon>
        <taxon>Magnoliopsida</taxon>
        <taxon>eudicotyledons</taxon>
        <taxon>Gunneridae</taxon>
        <taxon>Pentapetalae</taxon>
        <taxon>asterids</taxon>
        <taxon>campanulids</taxon>
        <taxon>Asterales</taxon>
        <taxon>Asteraceae</taxon>
        <taxon>Cichorioideae</taxon>
        <taxon>Cichorieae</taxon>
        <taxon>Lactucinae</taxon>
        <taxon>Lactuca</taxon>
    </lineage>
</organism>
<reference evidence="17 18" key="1">
    <citation type="submission" date="2022-01" db="EMBL/GenBank/DDBJ databases">
        <authorList>
            <person name="Xiong W."/>
            <person name="Schranz E."/>
        </authorList>
    </citation>
    <scope>NUCLEOTIDE SEQUENCE [LARGE SCALE GENOMIC DNA]</scope>
</reference>
<keyword evidence="13" id="KW-0449">Lipoprotein</keyword>
<dbReference type="AlphaFoldDB" id="A0AAU9NU94"/>
<evidence type="ECO:0000259" key="16">
    <source>
        <dbReference type="SMART" id="SM00768"/>
    </source>
</evidence>
<comment type="subcellular location">
    <subcellularLocation>
        <location evidence="2">Cell membrane</location>
        <topology evidence="2">Lipid-anchor</topology>
        <topology evidence="2">GPI-anchor</topology>
    </subcellularLocation>
</comment>
<dbReference type="PANTHER" id="PTHR32227">
    <property type="entry name" value="GLUCAN ENDO-1,3-BETA-GLUCOSIDASE BG1-RELATED-RELATED"/>
    <property type="match status" value="1"/>
</dbReference>
<dbReference type="SMART" id="SM00768">
    <property type="entry name" value="X8"/>
    <property type="match status" value="1"/>
</dbReference>
<dbReference type="EC" id="3.2.1.39" evidence="4"/>
<evidence type="ECO:0000256" key="1">
    <source>
        <dbReference type="ARBA" id="ARBA00000382"/>
    </source>
</evidence>
<dbReference type="GO" id="GO:0098552">
    <property type="term" value="C:side of membrane"/>
    <property type="evidence" value="ECO:0007669"/>
    <property type="project" value="UniProtKB-KW"/>
</dbReference>
<dbReference type="GO" id="GO:0005886">
    <property type="term" value="C:plasma membrane"/>
    <property type="evidence" value="ECO:0007669"/>
    <property type="project" value="UniProtKB-SubCell"/>
</dbReference>
<dbReference type="Gene3D" id="1.20.58.1040">
    <property type="match status" value="1"/>
</dbReference>
<evidence type="ECO:0000256" key="4">
    <source>
        <dbReference type="ARBA" id="ARBA00012780"/>
    </source>
</evidence>
<dbReference type="InterPro" id="IPR000490">
    <property type="entry name" value="Glyco_hydro_17"/>
</dbReference>
<dbReference type="FunFam" id="3.20.20.80:FF:000002">
    <property type="entry name" value="Glucan endo-1,3-beta-glucosidase 3"/>
    <property type="match status" value="1"/>
</dbReference>
<keyword evidence="7" id="KW-0732">Signal</keyword>
<dbReference type="EMBL" id="CAKMRJ010005412">
    <property type="protein sequence ID" value="CAH1441533.1"/>
    <property type="molecule type" value="Genomic_DNA"/>
</dbReference>
<comment type="catalytic activity">
    <reaction evidence="1">
        <text>Hydrolysis of (1-&gt;3)-beta-D-glucosidic linkages in (1-&gt;3)-beta-D-glucans.</text>
        <dbReference type="EC" id="3.2.1.39"/>
    </reaction>
</comment>
<keyword evidence="6" id="KW-0336">GPI-anchor</keyword>
<dbReference type="GO" id="GO:0009506">
    <property type="term" value="C:plasmodesma"/>
    <property type="evidence" value="ECO:0007669"/>
    <property type="project" value="UniProtKB-ARBA"/>
</dbReference>
<evidence type="ECO:0000256" key="6">
    <source>
        <dbReference type="ARBA" id="ARBA00022622"/>
    </source>
</evidence>
<evidence type="ECO:0000256" key="13">
    <source>
        <dbReference type="ARBA" id="ARBA00023288"/>
    </source>
</evidence>
<comment type="similarity">
    <text evidence="3 15">Belongs to the glycosyl hydrolase 17 family.</text>
</comment>
<sequence length="495" mass="53617">MVQFNSNVCQLGLYVFRHRRTPDYDKVSEKISLSNVTVAFVGINIAGELSNLPSPEQVVAILKAHKITHVRLFNSDVRLINALSDTGIEVMISVANSDIMGIGKSPSAAASWINTHVAAFKPATNITAIAVGSEVLSSTPTAVPFLVSAMNYLYKALLASNLNDVKVSTPLSMDLIPTPFPPSTATFNLSWNSTIYDILEFLKNSNSFYMLNAYPYKDYIQHNGVFPIQYALFQPLPVVKQIVDPNTLFHYESMLDAMVDATYYSIAACITPVIPIIVTETGWPWAGAANESAATVENAETFNNNLIKRVLTGSGPPSQPGILMNSYIFELFYEDADQSYGVYFRNGSAVYSLDLGDSMENNTGGFCVARKGADPDGLQNGLNWACGQGQANCSAIQSGQPCYLPNTVQNHASYAYNDYYQRKRIEGATCDFGGTAIITNIDPSYGSCIFKGSSNSSAGRVSPPAFGPVGPTGSASPTHRVHEIGYLMLATLFFC</sequence>
<evidence type="ECO:0000256" key="14">
    <source>
        <dbReference type="ARBA" id="ARBA00023295"/>
    </source>
</evidence>
<keyword evidence="8" id="KW-0378">Hydrolase</keyword>
<keyword evidence="12" id="KW-0325">Glycoprotein</keyword>
<accession>A0AAU9NU94</accession>
<evidence type="ECO:0000256" key="9">
    <source>
        <dbReference type="ARBA" id="ARBA00022821"/>
    </source>
</evidence>
<evidence type="ECO:0000256" key="2">
    <source>
        <dbReference type="ARBA" id="ARBA00004609"/>
    </source>
</evidence>
<evidence type="ECO:0000256" key="8">
    <source>
        <dbReference type="ARBA" id="ARBA00022801"/>
    </source>
</evidence>
<evidence type="ECO:0000256" key="12">
    <source>
        <dbReference type="ARBA" id="ARBA00023180"/>
    </source>
</evidence>
<keyword evidence="10" id="KW-0472">Membrane</keyword>
<evidence type="ECO:0000313" key="18">
    <source>
        <dbReference type="Proteomes" id="UP001157418"/>
    </source>
</evidence>
<dbReference type="Pfam" id="PF07983">
    <property type="entry name" value="X8"/>
    <property type="match status" value="1"/>
</dbReference>
<dbReference type="SUPFAM" id="SSF51445">
    <property type="entry name" value="(Trans)glycosidases"/>
    <property type="match status" value="1"/>
</dbReference>
<comment type="caution">
    <text evidence="17">The sequence shown here is derived from an EMBL/GenBank/DDBJ whole genome shotgun (WGS) entry which is preliminary data.</text>
</comment>
<keyword evidence="9" id="KW-0611">Plant defense</keyword>
<dbReference type="Proteomes" id="UP001157418">
    <property type="component" value="Unassembled WGS sequence"/>
</dbReference>
<dbReference type="GO" id="GO:0042973">
    <property type="term" value="F:glucan endo-1,3-beta-D-glucosidase activity"/>
    <property type="evidence" value="ECO:0007669"/>
    <property type="project" value="UniProtKB-EC"/>
</dbReference>
<evidence type="ECO:0000256" key="7">
    <source>
        <dbReference type="ARBA" id="ARBA00022729"/>
    </source>
</evidence>
<dbReference type="Pfam" id="PF00332">
    <property type="entry name" value="Glyco_hydro_17"/>
    <property type="match status" value="1"/>
</dbReference>
<proteinExistence type="inferred from homology"/>
<dbReference type="InterPro" id="IPR012946">
    <property type="entry name" value="X8"/>
</dbReference>
<evidence type="ECO:0000256" key="5">
    <source>
        <dbReference type="ARBA" id="ARBA00022475"/>
    </source>
</evidence>
<gene>
    <name evidence="17" type="ORF">LVIROSA_LOCUS27582</name>
</gene>
<evidence type="ECO:0000313" key="17">
    <source>
        <dbReference type="EMBL" id="CAH1441533.1"/>
    </source>
</evidence>
<dbReference type="FunFam" id="1.20.58.1040:FF:000001">
    <property type="entry name" value="Glucan endo-1,3-beta-glucosidase 4"/>
    <property type="match status" value="1"/>
</dbReference>
<name>A0AAU9NU94_9ASTR</name>
<dbReference type="GO" id="GO:0005975">
    <property type="term" value="P:carbohydrate metabolic process"/>
    <property type="evidence" value="ECO:0007669"/>
    <property type="project" value="InterPro"/>
</dbReference>
<keyword evidence="14" id="KW-0326">Glycosidase</keyword>
<dbReference type="InterPro" id="IPR017853">
    <property type="entry name" value="GH"/>
</dbReference>